<gene>
    <name evidence="3" type="ORF">HOLleu_40823</name>
</gene>
<protein>
    <submittedName>
        <fullName evidence="3">Alpha-N-acetylgalactosamine-specific lectin</fullName>
    </submittedName>
</protein>
<dbReference type="Pfam" id="PF00059">
    <property type="entry name" value="Lectin_C"/>
    <property type="match status" value="1"/>
</dbReference>
<keyword evidence="4" id="KW-1185">Reference proteome</keyword>
<feature type="chain" id="PRO_5040280086" evidence="1">
    <location>
        <begin position="22"/>
        <end position="182"/>
    </location>
</feature>
<evidence type="ECO:0000256" key="1">
    <source>
        <dbReference type="SAM" id="SignalP"/>
    </source>
</evidence>
<dbReference type="EMBL" id="JAIZAY010000022">
    <property type="protein sequence ID" value="KAJ8021061.1"/>
    <property type="molecule type" value="Genomic_DNA"/>
</dbReference>
<dbReference type="Proteomes" id="UP001152320">
    <property type="component" value="Chromosome 22"/>
</dbReference>
<dbReference type="InterPro" id="IPR050111">
    <property type="entry name" value="C-type_lectin/snaclec_domain"/>
</dbReference>
<feature type="domain" description="C-type lectin" evidence="2">
    <location>
        <begin position="41"/>
        <end position="178"/>
    </location>
</feature>
<name>A0A9Q0YLI6_HOLLE</name>
<evidence type="ECO:0000313" key="4">
    <source>
        <dbReference type="Proteomes" id="UP001152320"/>
    </source>
</evidence>
<evidence type="ECO:0000313" key="3">
    <source>
        <dbReference type="EMBL" id="KAJ8021061.1"/>
    </source>
</evidence>
<dbReference type="InterPro" id="IPR016187">
    <property type="entry name" value="CTDL_fold"/>
</dbReference>
<dbReference type="AlphaFoldDB" id="A0A9Q0YLI6"/>
<organism evidence="3 4">
    <name type="scientific">Holothuria leucospilota</name>
    <name type="common">Black long sea cucumber</name>
    <name type="synonym">Mertensiothuria leucospilota</name>
    <dbReference type="NCBI Taxonomy" id="206669"/>
    <lineage>
        <taxon>Eukaryota</taxon>
        <taxon>Metazoa</taxon>
        <taxon>Echinodermata</taxon>
        <taxon>Eleutherozoa</taxon>
        <taxon>Echinozoa</taxon>
        <taxon>Holothuroidea</taxon>
        <taxon>Aspidochirotacea</taxon>
        <taxon>Aspidochirotida</taxon>
        <taxon>Holothuriidae</taxon>
        <taxon>Holothuria</taxon>
    </lineage>
</organism>
<dbReference type="InterPro" id="IPR016186">
    <property type="entry name" value="C-type_lectin-like/link_sf"/>
</dbReference>
<proteinExistence type="predicted"/>
<dbReference type="OrthoDB" id="441660at2759"/>
<dbReference type="SMART" id="SM00034">
    <property type="entry name" value="CLECT"/>
    <property type="match status" value="1"/>
</dbReference>
<dbReference type="PROSITE" id="PS50041">
    <property type="entry name" value="C_TYPE_LECTIN_2"/>
    <property type="match status" value="1"/>
</dbReference>
<comment type="caution">
    <text evidence="3">The sequence shown here is derived from an EMBL/GenBank/DDBJ whole genome shotgun (WGS) entry which is preliminary data.</text>
</comment>
<keyword evidence="1" id="KW-0732">Signal</keyword>
<dbReference type="SUPFAM" id="SSF56436">
    <property type="entry name" value="C-type lectin-like"/>
    <property type="match status" value="1"/>
</dbReference>
<feature type="signal peptide" evidence="1">
    <location>
        <begin position="1"/>
        <end position="21"/>
    </location>
</feature>
<sequence>MKSLVALLVLVALALIPSSHSCGSCPSPSPCHSCPSGWIRWQSNCYKYHSEPKLNFDDAEALCSEFVPFQETCSCQTAHLASIESAEENTFLLEEWRKVRGPTSSTKRIHIGYTDQAEEGNWQWVDGSSCTYTNWDSVSNEPNNSGGNEDCGVMWNEHNDNGDWNDGPCSYLNPFFCKFRLY</sequence>
<dbReference type="PANTHER" id="PTHR22803">
    <property type="entry name" value="MANNOSE, PHOSPHOLIPASE, LECTIN RECEPTOR RELATED"/>
    <property type="match status" value="1"/>
</dbReference>
<evidence type="ECO:0000259" key="2">
    <source>
        <dbReference type="PROSITE" id="PS50041"/>
    </source>
</evidence>
<dbReference type="InterPro" id="IPR001304">
    <property type="entry name" value="C-type_lectin-like"/>
</dbReference>
<reference evidence="3" key="1">
    <citation type="submission" date="2021-10" db="EMBL/GenBank/DDBJ databases">
        <title>Tropical sea cucumber genome reveals ecological adaptation and Cuvierian tubules defense mechanism.</title>
        <authorList>
            <person name="Chen T."/>
        </authorList>
    </citation>
    <scope>NUCLEOTIDE SEQUENCE</scope>
    <source>
        <strain evidence="3">Nanhai2018</strain>
        <tissue evidence="3">Muscle</tissue>
    </source>
</reference>
<accession>A0A9Q0YLI6</accession>
<dbReference type="Gene3D" id="3.10.100.10">
    <property type="entry name" value="Mannose-Binding Protein A, subunit A"/>
    <property type="match status" value="1"/>
</dbReference>